<organism evidence="3 4">
    <name type="scientific">Rotaria sordida</name>
    <dbReference type="NCBI Taxonomy" id="392033"/>
    <lineage>
        <taxon>Eukaryota</taxon>
        <taxon>Metazoa</taxon>
        <taxon>Spiralia</taxon>
        <taxon>Gnathifera</taxon>
        <taxon>Rotifera</taxon>
        <taxon>Eurotatoria</taxon>
        <taxon>Bdelloidea</taxon>
        <taxon>Philodinida</taxon>
        <taxon>Philodinidae</taxon>
        <taxon>Rotaria</taxon>
    </lineage>
</organism>
<evidence type="ECO:0000313" key="3">
    <source>
        <dbReference type="EMBL" id="CAF3594783.1"/>
    </source>
</evidence>
<protein>
    <recommendedName>
        <fullName evidence="5">Cysteine and tyrosine-rich protein 1</fullName>
    </recommendedName>
</protein>
<dbReference type="Proteomes" id="UP000663874">
    <property type="component" value="Unassembled WGS sequence"/>
</dbReference>
<accession>A0A818MUT7</accession>
<keyword evidence="1" id="KW-0812">Transmembrane</keyword>
<evidence type="ECO:0000313" key="2">
    <source>
        <dbReference type="EMBL" id="CAF0874362.1"/>
    </source>
</evidence>
<feature type="transmembrane region" description="Helical" evidence="1">
    <location>
        <begin position="12"/>
        <end position="43"/>
    </location>
</feature>
<sequence length="107" mass="11524">MSSSNYDTISKVLSVGAIVAIVVGSVIGLIVLITCIIVIVCLIKYCNRPRYPIGQGAVLQHPYQYPSNAPPQYPSNMTSIANYPPPYQPVPPPYNAPASDSIKSPYT</sequence>
<dbReference type="Proteomes" id="UP000663889">
    <property type="component" value="Unassembled WGS sequence"/>
</dbReference>
<evidence type="ECO:0000313" key="4">
    <source>
        <dbReference type="Proteomes" id="UP000663874"/>
    </source>
</evidence>
<dbReference type="EMBL" id="CAJOBE010000201">
    <property type="protein sequence ID" value="CAF3594783.1"/>
    <property type="molecule type" value="Genomic_DNA"/>
</dbReference>
<keyword evidence="1" id="KW-1133">Transmembrane helix</keyword>
<proteinExistence type="predicted"/>
<keyword evidence="1" id="KW-0472">Membrane</keyword>
<dbReference type="AlphaFoldDB" id="A0A818MUT7"/>
<name>A0A818MUT7_9BILA</name>
<dbReference type="EMBL" id="CAJNOU010000120">
    <property type="protein sequence ID" value="CAF0874362.1"/>
    <property type="molecule type" value="Genomic_DNA"/>
</dbReference>
<evidence type="ECO:0008006" key="5">
    <source>
        <dbReference type="Google" id="ProtNLM"/>
    </source>
</evidence>
<evidence type="ECO:0000256" key="1">
    <source>
        <dbReference type="SAM" id="Phobius"/>
    </source>
</evidence>
<gene>
    <name evidence="3" type="ORF">FNK824_LOCUS3107</name>
    <name evidence="2" type="ORF">SEV965_LOCUS4285</name>
</gene>
<comment type="caution">
    <text evidence="3">The sequence shown here is derived from an EMBL/GenBank/DDBJ whole genome shotgun (WGS) entry which is preliminary data.</text>
</comment>
<reference evidence="3" key="1">
    <citation type="submission" date="2021-02" db="EMBL/GenBank/DDBJ databases">
        <authorList>
            <person name="Nowell W R."/>
        </authorList>
    </citation>
    <scope>NUCLEOTIDE SEQUENCE</scope>
</reference>